<dbReference type="Pfam" id="PF00085">
    <property type="entry name" value="Thioredoxin"/>
    <property type="match status" value="1"/>
</dbReference>
<evidence type="ECO:0000256" key="3">
    <source>
        <dbReference type="ARBA" id="ARBA00022982"/>
    </source>
</evidence>
<dbReference type="PROSITE" id="PS51352">
    <property type="entry name" value="THIOREDOXIN_2"/>
    <property type="match status" value="1"/>
</dbReference>
<keyword evidence="5 7" id="KW-0676">Redox-active center</keyword>
<dbReference type="GO" id="GO:0005829">
    <property type="term" value="C:cytosol"/>
    <property type="evidence" value="ECO:0007669"/>
    <property type="project" value="TreeGrafter"/>
</dbReference>
<evidence type="ECO:0000259" key="8">
    <source>
        <dbReference type="PROSITE" id="PS51352"/>
    </source>
</evidence>
<feature type="domain" description="Thioredoxin" evidence="8">
    <location>
        <begin position="1"/>
        <end position="109"/>
    </location>
</feature>
<dbReference type="Proteomes" id="UP000572635">
    <property type="component" value="Unassembled WGS sequence"/>
</dbReference>
<dbReference type="RefSeq" id="WP_184393132.1">
    <property type="nucleotide sequence ID" value="NZ_BAAAJD010000113.1"/>
</dbReference>
<reference evidence="9 10" key="1">
    <citation type="submission" date="2020-08" db="EMBL/GenBank/DDBJ databases">
        <title>Sequencing the genomes of 1000 actinobacteria strains.</title>
        <authorList>
            <person name="Klenk H.-P."/>
        </authorList>
    </citation>
    <scope>NUCLEOTIDE SEQUENCE [LARGE SCALE GENOMIC DNA]</scope>
    <source>
        <strain evidence="9 10">DSM 44551</strain>
    </source>
</reference>
<evidence type="ECO:0000256" key="4">
    <source>
        <dbReference type="ARBA" id="ARBA00023157"/>
    </source>
</evidence>
<sequence>MSAAAGVREATDAGFAEEVLGAGLPVLVMFTSERCPPCRMMAPVLAEVAEERHGRIEVARIDVDANPETTLAYGVLGTPTLILFDGGEPVRSLVGARPKRRLLRELRDL</sequence>
<dbReference type="AlphaFoldDB" id="A0A7W8QN97"/>
<evidence type="ECO:0000256" key="1">
    <source>
        <dbReference type="ARBA" id="ARBA00008987"/>
    </source>
</evidence>
<evidence type="ECO:0000256" key="6">
    <source>
        <dbReference type="PIRNR" id="PIRNR000077"/>
    </source>
</evidence>
<gene>
    <name evidence="9" type="ORF">HDA36_003495</name>
</gene>
<dbReference type="PANTHER" id="PTHR45663:SF11">
    <property type="entry name" value="GEO12009P1"/>
    <property type="match status" value="1"/>
</dbReference>
<evidence type="ECO:0000256" key="5">
    <source>
        <dbReference type="ARBA" id="ARBA00023284"/>
    </source>
</evidence>
<dbReference type="InterPro" id="IPR005746">
    <property type="entry name" value="Thioredoxin"/>
</dbReference>
<dbReference type="GO" id="GO:0015035">
    <property type="term" value="F:protein-disulfide reductase activity"/>
    <property type="evidence" value="ECO:0007669"/>
    <property type="project" value="InterPro"/>
</dbReference>
<dbReference type="GO" id="GO:0045454">
    <property type="term" value="P:cell redox homeostasis"/>
    <property type="evidence" value="ECO:0007669"/>
    <property type="project" value="TreeGrafter"/>
</dbReference>
<evidence type="ECO:0000313" key="9">
    <source>
        <dbReference type="EMBL" id="MBB5433411.1"/>
    </source>
</evidence>
<dbReference type="InterPro" id="IPR013766">
    <property type="entry name" value="Thioredoxin_domain"/>
</dbReference>
<protein>
    <recommendedName>
        <fullName evidence="6">Thioredoxin</fullName>
    </recommendedName>
</protein>
<dbReference type="SUPFAM" id="SSF52833">
    <property type="entry name" value="Thioredoxin-like"/>
    <property type="match status" value="1"/>
</dbReference>
<comment type="similarity">
    <text evidence="1 6">Belongs to the thioredoxin family.</text>
</comment>
<accession>A0A7W8QN97</accession>
<comment type="caution">
    <text evidence="9">The sequence shown here is derived from an EMBL/GenBank/DDBJ whole genome shotgun (WGS) entry which is preliminary data.</text>
</comment>
<dbReference type="Gene3D" id="3.40.30.10">
    <property type="entry name" value="Glutaredoxin"/>
    <property type="match status" value="1"/>
</dbReference>
<dbReference type="PANTHER" id="PTHR45663">
    <property type="entry name" value="GEO12009P1"/>
    <property type="match status" value="1"/>
</dbReference>
<dbReference type="InterPro" id="IPR036249">
    <property type="entry name" value="Thioredoxin-like_sf"/>
</dbReference>
<evidence type="ECO:0000313" key="10">
    <source>
        <dbReference type="Proteomes" id="UP000572635"/>
    </source>
</evidence>
<dbReference type="PIRSF" id="PIRSF000077">
    <property type="entry name" value="Thioredoxin"/>
    <property type="match status" value="1"/>
</dbReference>
<proteinExistence type="inferred from homology"/>
<keyword evidence="10" id="KW-1185">Reference proteome</keyword>
<feature type="disulfide bond" description="Redox-active" evidence="7">
    <location>
        <begin position="35"/>
        <end position="38"/>
    </location>
</feature>
<keyword evidence="3" id="KW-0249">Electron transport</keyword>
<dbReference type="CDD" id="cd02947">
    <property type="entry name" value="TRX_family"/>
    <property type="match status" value="1"/>
</dbReference>
<keyword evidence="4 7" id="KW-1015">Disulfide bond</keyword>
<evidence type="ECO:0000256" key="7">
    <source>
        <dbReference type="PIRSR" id="PIRSR000077-4"/>
    </source>
</evidence>
<name>A0A7W8QN97_9ACTN</name>
<evidence type="ECO:0000256" key="2">
    <source>
        <dbReference type="ARBA" id="ARBA00022448"/>
    </source>
</evidence>
<organism evidence="9 10">
    <name type="scientific">Nocardiopsis composta</name>
    <dbReference type="NCBI Taxonomy" id="157465"/>
    <lineage>
        <taxon>Bacteria</taxon>
        <taxon>Bacillati</taxon>
        <taxon>Actinomycetota</taxon>
        <taxon>Actinomycetes</taxon>
        <taxon>Streptosporangiales</taxon>
        <taxon>Nocardiopsidaceae</taxon>
        <taxon>Nocardiopsis</taxon>
    </lineage>
</organism>
<dbReference type="EMBL" id="JACHDB010000001">
    <property type="protein sequence ID" value="MBB5433411.1"/>
    <property type="molecule type" value="Genomic_DNA"/>
</dbReference>
<keyword evidence="2" id="KW-0813">Transport</keyword>